<reference evidence="2 3" key="1">
    <citation type="submission" date="2016-10" db="EMBL/GenBank/DDBJ databases">
        <authorList>
            <person name="de Groot N.N."/>
        </authorList>
    </citation>
    <scope>NUCLEOTIDE SEQUENCE [LARGE SCALE GENOMIC DNA]</scope>
    <source>
        <strain evidence="2 3">DSM 19938</strain>
    </source>
</reference>
<dbReference type="InterPro" id="IPR029062">
    <property type="entry name" value="Class_I_gatase-like"/>
</dbReference>
<proteinExistence type="predicted"/>
<evidence type="ECO:0000313" key="2">
    <source>
        <dbReference type="EMBL" id="SEJ33086.1"/>
    </source>
</evidence>
<keyword evidence="2" id="KW-0315">Glutamine amidotransferase</keyword>
<gene>
    <name evidence="2" type="ORF">SAMN04487995_4242</name>
</gene>
<dbReference type="STRING" id="408657.SAMN04487995_4242"/>
<keyword evidence="2" id="KW-0808">Transferase</keyword>
<evidence type="ECO:0000313" key="3">
    <source>
        <dbReference type="Proteomes" id="UP000199532"/>
    </source>
</evidence>
<evidence type="ECO:0000259" key="1">
    <source>
        <dbReference type="Pfam" id="PF00117"/>
    </source>
</evidence>
<accession>A0A1H6XY25</accession>
<dbReference type="AlphaFoldDB" id="A0A1H6XY25"/>
<dbReference type="RefSeq" id="WP_090338221.1">
    <property type="nucleotide sequence ID" value="NZ_FNXY01000006.1"/>
</dbReference>
<name>A0A1H6XY25_9BACT</name>
<organism evidence="2 3">
    <name type="scientific">Dyadobacter koreensis</name>
    <dbReference type="NCBI Taxonomy" id="408657"/>
    <lineage>
        <taxon>Bacteria</taxon>
        <taxon>Pseudomonadati</taxon>
        <taxon>Bacteroidota</taxon>
        <taxon>Cytophagia</taxon>
        <taxon>Cytophagales</taxon>
        <taxon>Spirosomataceae</taxon>
        <taxon>Dyadobacter</taxon>
    </lineage>
</organism>
<dbReference type="InterPro" id="IPR017926">
    <property type="entry name" value="GATASE"/>
</dbReference>
<dbReference type="SUPFAM" id="SSF52317">
    <property type="entry name" value="Class I glutamine amidotransferase-like"/>
    <property type="match status" value="1"/>
</dbReference>
<dbReference type="Gene3D" id="3.40.50.880">
    <property type="match status" value="1"/>
</dbReference>
<dbReference type="GO" id="GO:0016740">
    <property type="term" value="F:transferase activity"/>
    <property type="evidence" value="ECO:0007669"/>
    <property type="project" value="UniProtKB-KW"/>
</dbReference>
<dbReference type="Proteomes" id="UP000199532">
    <property type="component" value="Unassembled WGS sequence"/>
</dbReference>
<keyword evidence="3" id="KW-1185">Reference proteome</keyword>
<dbReference type="PROSITE" id="PS51273">
    <property type="entry name" value="GATASE_TYPE_1"/>
    <property type="match status" value="1"/>
</dbReference>
<dbReference type="Pfam" id="PF00117">
    <property type="entry name" value="GATase"/>
    <property type="match status" value="1"/>
</dbReference>
<protein>
    <submittedName>
        <fullName evidence="2">GMP synthase-Glutamine amidotransferase</fullName>
    </submittedName>
</protein>
<feature type="domain" description="Glutamine amidotransferase" evidence="1">
    <location>
        <begin position="39"/>
        <end position="217"/>
    </location>
</feature>
<sequence>MNNDKTQFRIAILDMYNGFENEGMRCIKKIITEFGEKESLNLSYEIFDVRQKLEVPGMNFDAYISTGGPGNPAPAGEAWERKFFRFLDSLTEYNASRHNRTKKHLFLICHSFQMACIHWQIGAVGKRRKTSFGTFPVHKTSGGRKDPLLNPLNDPFWIVDSRDFQVIQPDQQVIDNMGAKILCLEKIRPHVSLERAIMAIRFSKEIVGTQFHPEADAEGMLRYFLREDKKTSIITNHGEAKYNDMIEHLNDPDKIRMTEATVIPTFLKIALDKMPVAVSAEEIR</sequence>
<dbReference type="EMBL" id="FNXY01000006">
    <property type="protein sequence ID" value="SEJ33086.1"/>
    <property type="molecule type" value="Genomic_DNA"/>
</dbReference>
<dbReference type="OrthoDB" id="639921at2"/>